<reference evidence="3 4" key="1">
    <citation type="submission" date="2018-08" db="EMBL/GenBank/DDBJ databases">
        <title>A genome reference for cultivated species of the human gut microbiota.</title>
        <authorList>
            <person name="Zou Y."/>
            <person name="Xue W."/>
            <person name="Luo G."/>
        </authorList>
    </citation>
    <scope>NUCLEOTIDE SEQUENCE [LARGE SCALE GENOMIC DNA]</scope>
    <source>
        <strain evidence="3 4">OM06-4</strain>
    </source>
</reference>
<gene>
    <name evidence="3" type="ORF">DXB93_06105</name>
</gene>
<evidence type="ECO:0000256" key="1">
    <source>
        <dbReference type="ARBA" id="ARBA00023125"/>
    </source>
</evidence>
<dbReference type="PANTHER" id="PTHR30204">
    <property type="entry name" value="REDOX-CYCLING DRUG-SENSING TRANSCRIPTIONAL ACTIVATOR SOXR"/>
    <property type="match status" value="1"/>
</dbReference>
<dbReference type="RefSeq" id="WP_117580983.1">
    <property type="nucleotide sequence ID" value="NZ_QUSL01000007.1"/>
</dbReference>
<dbReference type="GO" id="GO:0003700">
    <property type="term" value="F:DNA-binding transcription factor activity"/>
    <property type="evidence" value="ECO:0007669"/>
    <property type="project" value="InterPro"/>
</dbReference>
<evidence type="ECO:0000259" key="2">
    <source>
        <dbReference type="PROSITE" id="PS50937"/>
    </source>
</evidence>
<keyword evidence="3" id="KW-0489">Methyltransferase</keyword>
<dbReference type="PROSITE" id="PS50937">
    <property type="entry name" value="HTH_MERR_2"/>
    <property type="match status" value="1"/>
</dbReference>
<dbReference type="SUPFAM" id="SSF53335">
    <property type="entry name" value="S-adenosyl-L-methionine-dependent methyltransferases"/>
    <property type="match status" value="1"/>
</dbReference>
<dbReference type="PROSITE" id="PS00552">
    <property type="entry name" value="HTH_MERR_1"/>
    <property type="match status" value="1"/>
</dbReference>
<organism evidence="3 4">
    <name type="scientific">Thomasclavelia ramosa</name>
    <dbReference type="NCBI Taxonomy" id="1547"/>
    <lineage>
        <taxon>Bacteria</taxon>
        <taxon>Bacillati</taxon>
        <taxon>Bacillota</taxon>
        <taxon>Erysipelotrichia</taxon>
        <taxon>Erysipelotrichales</taxon>
        <taxon>Coprobacillaceae</taxon>
        <taxon>Thomasclavelia</taxon>
    </lineage>
</organism>
<dbReference type="GO" id="GO:0008757">
    <property type="term" value="F:S-adenosylmethionine-dependent methyltransferase activity"/>
    <property type="evidence" value="ECO:0007669"/>
    <property type="project" value="InterPro"/>
</dbReference>
<name>A0A3E3EEF4_9FIRM</name>
<dbReference type="SMART" id="SM00422">
    <property type="entry name" value="HTH_MERR"/>
    <property type="match status" value="1"/>
</dbReference>
<dbReference type="CDD" id="cd01106">
    <property type="entry name" value="HTH_TipAL-Mta"/>
    <property type="match status" value="1"/>
</dbReference>
<feature type="domain" description="HTH merR-type" evidence="2">
    <location>
        <begin position="4"/>
        <end position="73"/>
    </location>
</feature>
<keyword evidence="1" id="KW-0238">DNA-binding</keyword>
<dbReference type="InterPro" id="IPR000551">
    <property type="entry name" value="MerR-type_HTH_dom"/>
</dbReference>
<proteinExistence type="predicted"/>
<dbReference type="InterPro" id="IPR047057">
    <property type="entry name" value="MerR_fam"/>
</dbReference>
<dbReference type="AlphaFoldDB" id="A0A3E3EEF4"/>
<dbReference type="Pfam" id="PF08241">
    <property type="entry name" value="Methyltransf_11"/>
    <property type="match status" value="1"/>
</dbReference>
<dbReference type="Gene3D" id="3.40.50.150">
    <property type="entry name" value="Vaccinia Virus protein VP39"/>
    <property type="match status" value="1"/>
</dbReference>
<dbReference type="InterPro" id="IPR013216">
    <property type="entry name" value="Methyltransf_11"/>
</dbReference>
<accession>A0A3E3EEF4</accession>
<keyword evidence="3" id="KW-0808">Transferase</keyword>
<dbReference type="GO" id="GO:0032259">
    <property type="term" value="P:methylation"/>
    <property type="evidence" value="ECO:0007669"/>
    <property type="project" value="UniProtKB-KW"/>
</dbReference>
<dbReference type="PRINTS" id="PR00040">
    <property type="entry name" value="HTHMERR"/>
</dbReference>
<sequence length="387" mass="45520">MEKLYSTGEFAKMAGVTLRTIRYYDKIGLLKPIKILDNGYRRYCNRDLITLQKILSLKELGFSLEEIYPLIQDNNQDNFKESIKLQTNLIDQKIKHLTNLKDSLKATERLINKKNIAWDKIIELIRLSTIDDNLVTQYMNAKNLDTRIKLHDKFSINQQGWFPWIFEQIDFSAVYRLLELGCGNGKLWENNTYNLRNREIFLSDNSEGMIDEIRQKLGNDYNYIVADCQSIPFKNNYFDTIVANHMLFYLKDLKQGLTEITRVLKNNGTFYCTTYSKYHMQEISELAQNFDSRISLSDDPLPERFGLENGKDILKSYFNYVELKKYEDYLLITEAQPLIDYILSCHGNQNEYLGNRLKEFKIYIEDLIKESQGIKITKDSGLFICTK</sequence>
<dbReference type="Proteomes" id="UP000261032">
    <property type="component" value="Unassembled WGS sequence"/>
</dbReference>
<dbReference type="Pfam" id="PF13411">
    <property type="entry name" value="MerR_1"/>
    <property type="match status" value="1"/>
</dbReference>
<dbReference type="InterPro" id="IPR009061">
    <property type="entry name" value="DNA-bd_dom_put_sf"/>
</dbReference>
<protein>
    <submittedName>
        <fullName evidence="3">Methyltransferase domain-containing protein</fullName>
    </submittedName>
</protein>
<dbReference type="PANTHER" id="PTHR30204:SF96">
    <property type="entry name" value="CHROMOSOME-ANCHORING PROTEIN RACA"/>
    <property type="match status" value="1"/>
</dbReference>
<dbReference type="InterPro" id="IPR029063">
    <property type="entry name" value="SAM-dependent_MTases_sf"/>
</dbReference>
<dbReference type="SUPFAM" id="SSF46955">
    <property type="entry name" value="Putative DNA-binding domain"/>
    <property type="match status" value="1"/>
</dbReference>
<evidence type="ECO:0000313" key="4">
    <source>
        <dbReference type="Proteomes" id="UP000261032"/>
    </source>
</evidence>
<dbReference type="Gene3D" id="1.10.1660.10">
    <property type="match status" value="1"/>
</dbReference>
<dbReference type="CDD" id="cd02440">
    <property type="entry name" value="AdoMet_MTases"/>
    <property type="match status" value="1"/>
</dbReference>
<dbReference type="EMBL" id="QUSL01000007">
    <property type="protein sequence ID" value="RGD86196.1"/>
    <property type="molecule type" value="Genomic_DNA"/>
</dbReference>
<comment type="caution">
    <text evidence="3">The sequence shown here is derived from an EMBL/GenBank/DDBJ whole genome shotgun (WGS) entry which is preliminary data.</text>
</comment>
<evidence type="ECO:0000313" key="3">
    <source>
        <dbReference type="EMBL" id="RGD86196.1"/>
    </source>
</evidence>
<dbReference type="GO" id="GO:0003677">
    <property type="term" value="F:DNA binding"/>
    <property type="evidence" value="ECO:0007669"/>
    <property type="project" value="UniProtKB-KW"/>
</dbReference>